<dbReference type="SUPFAM" id="SSF52096">
    <property type="entry name" value="ClpP/crotonase"/>
    <property type="match status" value="2"/>
</dbReference>
<feature type="domain" description="CoA carboxyltransferase N-terminal" evidence="1">
    <location>
        <begin position="1"/>
        <end position="245"/>
    </location>
</feature>
<gene>
    <name evidence="3" type="primary">pccB</name>
    <name evidence="3" type="ORF">CHKLHMKO_00053</name>
</gene>
<dbReference type="FunFam" id="3.90.226.10:FF:000016">
    <property type="entry name" value="Propionyl-CoA carboxylase, beta subunit"/>
    <property type="match status" value="1"/>
</dbReference>
<evidence type="ECO:0000313" key="3">
    <source>
        <dbReference type="EMBL" id="CAD6491097.1"/>
    </source>
</evidence>
<feature type="domain" description="CoA carboxyltransferase C-terminal" evidence="2">
    <location>
        <begin position="257"/>
        <end position="478"/>
    </location>
</feature>
<dbReference type="PANTHER" id="PTHR43842">
    <property type="entry name" value="PROPIONYL-COA CARBOXYLASE BETA CHAIN"/>
    <property type="match status" value="1"/>
</dbReference>
<comment type="caution">
    <text evidence="3">The sequence shown here is derived from an EMBL/GenBank/DDBJ whole genome shotgun (WGS) entry which is preliminary data.</text>
</comment>
<reference evidence="3" key="1">
    <citation type="submission" date="2020-10" db="EMBL/GenBank/DDBJ databases">
        <authorList>
            <person name="Hahn C.J."/>
            <person name="Laso-Perez R."/>
            <person name="Vulcano F."/>
            <person name="Vaziourakis K.-M."/>
            <person name="Stokke R."/>
            <person name="Steen I.H."/>
            <person name="Teske A."/>
            <person name="Boetius A."/>
            <person name="Liebeke M."/>
            <person name="Amann R."/>
            <person name="Knittel K."/>
        </authorList>
    </citation>
    <scope>NUCLEOTIDE SEQUENCE</scope>
    <source>
        <strain evidence="3">Gfbio:e3339647-f889-4370-9287-4fb5cb688e4c:AG392O15_GoMArc1</strain>
    </source>
</reference>
<dbReference type="Pfam" id="PF01039">
    <property type="entry name" value="Carboxyl_trans"/>
    <property type="match status" value="1"/>
</dbReference>
<proteinExistence type="predicted"/>
<evidence type="ECO:0000313" key="4">
    <source>
        <dbReference type="Proteomes" id="UP000610373"/>
    </source>
</evidence>
<keyword evidence="3" id="KW-0436">Ligase</keyword>
<dbReference type="GO" id="GO:0004658">
    <property type="term" value="F:propionyl-CoA carboxylase activity"/>
    <property type="evidence" value="ECO:0007669"/>
    <property type="project" value="UniProtKB-EC"/>
</dbReference>
<protein>
    <submittedName>
        <fullName evidence="3">Propionyl-CoA carboxylase, carboxyltransferase subunit</fullName>
        <ecNumber evidence="3">6.4.1.3</ecNumber>
    </submittedName>
</protein>
<dbReference type="InterPro" id="IPR011763">
    <property type="entry name" value="COA_CT_C"/>
</dbReference>
<dbReference type="Gene3D" id="3.90.226.10">
    <property type="entry name" value="2-enoyl-CoA Hydratase, Chain A, domain 1"/>
    <property type="match status" value="2"/>
</dbReference>
<accession>A0A811T927</accession>
<dbReference type="InterPro" id="IPR034733">
    <property type="entry name" value="AcCoA_carboxyl_beta"/>
</dbReference>
<sequence length="496" mass="54735">MIGNFTEKNEKVKKQHTTGKLTARERIEKLIDPNSFVETNMFAKHRCIDFGMENKELPTDGVVTGYGKIDGRLVFVFSQDFTVMGGSIGEMHAKKICDVIDLALKNNAPLIGLYDSGGARVQEGIDALSGCGQIFYRNSIASGRIPQISAIMGPCAGAAAYSPALTDFIFMVRDTSYMFLTGPQIIKTYTGEDVAFEKLGGAGVHNNISGVADFIAENDEECLQMIRELLGFLPSNCFEDPSLVENGDGSVDENITNIDIDLTNHRKPYDMHEIIKPVMDTGYFFEVKPNFAQNIIIGFSRLEGRTIGIVANQPEVLAGSLDADSSDKAARFIRFCDAFNIPIVTFVDVPGFLPGIQQEHRGIIKHGAKMLFAYSEATVPKITIIIRKAYGGAFLAMCSKDLGADQVFALPNAEIAVMGPEGAVNIIFKRETDETKKRMFDEYQNKFANPYFAASRGHIDVVIEPRDMRKRLISALQMLSNKREEGPQRKHGIIPL</sequence>
<dbReference type="Proteomes" id="UP000610373">
    <property type="component" value="Unassembled WGS sequence"/>
</dbReference>
<dbReference type="AlphaFoldDB" id="A0A811T927"/>
<name>A0A811T927_9EURY</name>
<keyword evidence="3" id="KW-0808">Transferase</keyword>
<dbReference type="EMBL" id="CAJHIO010000002">
    <property type="protein sequence ID" value="CAD6491097.1"/>
    <property type="molecule type" value="Genomic_DNA"/>
</dbReference>
<dbReference type="InterPro" id="IPR029045">
    <property type="entry name" value="ClpP/crotonase-like_dom_sf"/>
</dbReference>
<dbReference type="InterPro" id="IPR011762">
    <property type="entry name" value="COA_CT_N"/>
</dbReference>
<organism evidence="3 4">
    <name type="scientific">Candidatus Argoarchaeum ethanivorans</name>
    <dbReference type="NCBI Taxonomy" id="2608793"/>
    <lineage>
        <taxon>Archaea</taxon>
        <taxon>Methanobacteriati</taxon>
        <taxon>Methanobacteriota</taxon>
        <taxon>Stenosarchaea group</taxon>
        <taxon>Methanomicrobia</taxon>
        <taxon>Methanosarcinales</taxon>
        <taxon>Methanosarcinales incertae sedis</taxon>
        <taxon>GOM Arc I cluster</taxon>
        <taxon>Candidatus Argoarchaeum</taxon>
    </lineage>
</organism>
<dbReference type="PANTHER" id="PTHR43842:SF2">
    <property type="entry name" value="PROPIONYL-COA CARBOXYLASE BETA CHAIN, MITOCHONDRIAL"/>
    <property type="match status" value="1"/>
</dbReference>
<dbReference type="GO" id="GO:0016740">
    <property type="term" value="F:transferase activity"/>
    <property type="evidence" value="ECO:0007669"/>
    <property type="project" value="UniProtKB-KW"/>
</dbReference>
<evidence type="ECO:0000259" key="1">
    <source>
        <dbReference type="PROSITE" id="PS50980"/>
    </source>
</evidence>
<dbReference type="EC" id="6.4.1.3" evidence="3"/>
<dbReference type="InterPro" id="IPR051047">
    <property type="entry name" value="AccD/PCCB"/>
</dbReference>
<evidence type="ECO:0000259" key="2">
    <source>
        <dbReference type="PROSITE" id="PS50989"/>
    </source>
</evidence>
<dbReference type="PROSITE" id="PS50980">
    <property type="entry name" value="COA_CT_NTER"/>
    <property type="match status" value="1"/>
</dbReference>
<dbReference type="PROSITE" id="PS50989">
    <property type="entry name" value="COA_CT_CTER"/>
    <property type="match status" value="1"/>
</dbReference>